<dbReference type="PROSITE" id="PS50293">
    <property type="entry name" value="TPR_REGION"/>
    <property type="match status" value="1"/>
</dbReference>
<dbReference type="PANTHER" id="PTHR44943:SF8">
    <property type="entry name" value="TPR REPEAT-CONTAINING PROTEIN MJ0263"/>
    <property type="match status" value="1"/>
</dbReference>
<protein>
    <submittedName>
        <fullName evidence="4">Tetratricopeptide repeat protein</fullName>
    </submittedName>
</protein>
<dbReference type="Proteomes" id="UP000619838">
    <property type="component" value="Unassembled WGS sequence"/>
</dbReference>
<dbReference type="Gene3D" id="1.25.40.10">
    <property type="entry name" value="Tetratricopeptide repeat domain"/>
    <property type="match status" value="2"/>
</dbReference>
<dbReference type="Pfam" id="PF00515">
    <property type="entry name" value="TPR_1"/>
    <property type="match status" value="1"/>
</dbReference>
<evidence type="ECO:0000313" key="4">
    <source>
        <dbReference type="EMBL" id="MBF0635609.1"/>
    </source>
</evidence>
<dbReference type="InterPro" id="IPR011990">
    <property type="entry name" value="TPR-like_helical_dom_sf"/>
</dbReference>
<name>A0ABR9XNL9_9CHLB</name>
<organism evidence="4 5">
    <name type="scientific">Prosthecochloris ethylica</name>
    <dbReference type="NCBI Taxonomy" id="2743976"/>
    <lineage>
        <taxon>Bacteria</taxon>
        <taxon>Pseudomonadati</taxon>
        <taxon>Chlorobiota</taxon>
        <taxon>Chlorobiia</taxon>
        <taxon>Chlorobiales</taxon>
        <taxon>Chlorobiaceae</taxon>
        <taxon>Prosthecochloris</taxon>
    </lineage>
</organism>
<keyword evidence="1" id="KW-0677">Repeat</keyword>
<keyword evidence="2 3" id="KW-0802">TPR repeat</keyword>
<feature type="repeat" description="TPR" evidence="3">
    <location>
        <begin position="121"/>
        <end position="154"/>
    </location>
</feature>
<feature type="repeat" description="TPR" evidence="3">
    <location>
        <begin position="52"/>
        <end position="85"/>
    </location>
</feature>
<sequence length="210" mass="24222">MVITPKHILPQKSAVLVLFLAGFSMMMLSGCDTSARRINELQQQVWQDPDNPEAYIRLAHARASQQQYDEAIESYQKALSLDPESGERVYPALGAIAFNRERYTEALGFFRKSLELSPRDSLRLYDIGNTYMNLEKYPEAAEAYRQAIENSVAFEEAHYNLAIAYIRSGRMAEAREIYSWLEEKNNYLAVSLERHLYPENKTPDKNNENQ</sequence>
<dbReference type="InterPro" id="IPR051685">
    <property type="entry name" value="Ycf3/AcsC/BcsC/TPR_MFPF"/>
</dbReference>
<evidence type="ECO:0000256" key="2">
    <source>
        <dbReference type="ARBA" id="ARBA00022803"/>
    </source>
</evidence>
<dbReference type="Pfam" id="PF13432">
    <property type="entry name" value="TPR_16"/>
    <property type="match status" value="1"/>
</dbReference>
<evidence type="ECO:0000256" key="3">
    <source>
        <dbReference type="PROSITE-ProRule" id="PRU00339"/>
    </source>
</evidence>
<comment type="caution">
    <text evidence="4">The sequence shown here is derived from an EMBL/GenBank/DDBJ whole genome shotgun (WGS) entry which is preliminary data.</text>
</comment>
<dbReference type="SUPFAM" id="SSF48452">
    <property type="entry name" value="TPR-like"/>
    <property type="match status" value="1"/>
</dbReference>
<evidence type="ECO:0000256" key="1">
    <source>
        <dbReference type="ARBA" id="ARBA00022737"/>
    </source>
</evidence>
<dbReference type="PROSITE" id="PS51257">
    <property type="entry name" value="PROKAR_LIPOPROTEIN"/>
    <property type="match status" value="1"/>
</dbReference>
<proteinExistence type="predicted"/>
<dbReference type="PROSITE" id="PS50005">
    <property type="entry name" value="TPR"/>
    <property type="match status" value="3"/>
</dbReference>
<dbReference type="InterPro" id="IPR019734">
    <property type="entry name" value="TPR_rpt"/>
</dbReference>
<reference evidence="4 5" key="1">
    <citation type="journal article" date="2020" name="Microorganisms">
        <title>Simultaneous Genome Sequencing of Prosthecochloris ethylica and Desulfuromonas acetoxidans within a Syntrophic Mixture Reveals Unique Pili and Protein Interactions.</title>
        <authorList>
            <person name="Kyndt J.A."/>
            <person name="Van Beeumen J.J."/>
            <person name="Meyer T.E."/>
        </authorList>
    </citation>
    <scope>NUCLEOTIDE SEQUENCE [LARGE SCALE GENOMIC DNA]</scope>
    <source>
        <strain evidence="4 5">N3</strain>
    </source>
</reference>
<dbReference type="EMBL" id="JADGII010000001">
    <property type="protein sequence ID" value="MBF0635609.1"/>
    <property type="molecule type" value="Genomic_DNA"/>
</dbReference>
<gene>
    <name evidence="4" type="ORF">INT08_00245</name>
</gene>
<evidence type="ECO:0000313" key="5">
    <source>
        <dbReference type="Proteomes" id="UP000619838"/>
    </source>
</evidence>
<accession>A0ABR9XNL9</accession>
<dbReference type="SMART" id="SM00028">
    <property type="entry name" value="TPR"/>
    <property type="match status" value="4"/>
</dbReference>
<dbReference type="PANTHER" id="PTHR44943">
    <property type="entry name" value="CELLULOSE SYNTHASE OPERON PROTEIN C"/>
    <property type="match status" value="1"/>
</dbReference>
<keyword evidence="5" id="KW-1185">Reference proteome</keyword>
<feature type="repeat" description="TPR" evidence="3">
    <location>
        <begin position="87"/>
        <end position="120"/>
    </location>
</feature>
<dbReference type="RefSeq" id="WP_175186846.1">
    <property type="nucleotide sequence ID" value="NZ_JABVZQ010000002.1"/>
</dbReference>